<dbReference type="CDD" id="cd00202">
    <property type="entry name" value="ZnF_GATA"/>
    <property type="match status" value="1"/>
</dbReference>
<feature type="compositionally biased region" description="Pro residues" evidence="10">
    <location>
        <begin position="10"/>
        <end position="20"/>
    </location>
</feature>
<feature type="compositionally biased region" description="Low complexity" evidence="10">
    <location>
        <begin position="21"/>
        <end position="30"/>
    </location>
</feature>
<dbReference type="GO" id="GO:0000981">
    <property type="term" value="F:DNA-binding transcription factor activity, RNA polymerase II-specific"/>
    <property type="evidence" value="ECO:0007669"/>
    <property type="project" value="TreeGrafter"/>
</dbReference>
<evidence type="ECO:0000313" key="13">
    <source>
        <dbReference type="Proteomes" id="UP000054359"/>
    </source>
</evidence>
<dbReference type="InterPro" id="IPR039355">
    <property type="entry name" value="Transcription_factor_GATA"/>
</dbReference>
<dbReference type="InterPro" id="IPR000679">
    <property type="entry name" value="Znf_GATA"/>
</dbReference>
<dbReference type="PANTHER" id="PTHR10071">
    <property type="entry name" value="TRANSCRIPTION FACTOR GATA FAMILY MEMBER"/>
    <property type="match status" value="1"/>
</dbReference>
<dbReference type="OMA" id="MWGANAN"/>
<dbReference type="GO" id="GO:0045944">
    <property type="term" value="P:positive regulation of transcription by RNA polymerase II"/>
    <property type="evidence" value="ECO:0007669"/>
    <property type="project" value="TreeGrafter"/>
</dbReference>
<dbReference type="PANTHER" id="PTHR10071:SF281">
    <property type="entry name" value="BOX A-BINDING FACTOR-RELATED"/>
    <property type="match status" value="1"/>
</dbReference>
<feature type="region of interest" description="Disordered" evidence="10">
    <location>
        <begin position="1"/>
        <end position="70"/>
    </location>
</feature>
<dbReference type="STRING" id="407821.A0A087UXK9"/>
<dbReference type="GO" id="GO:0008270">
    <property type="term" value="F:zinc ion binding"/>
    <property type="evidence" value="ECO:0007669"/>
    <property type="project" value="UniProtKB-KW"/>
</dbReference>
<dbReference type="PROSITE" id="PS50114">
    <property type="entry name" value="GATA_ZN_FINGER_2"/>
    <property type="match status" value="2"/>
</dbReference>
<sequence>MDTCPAPWSETPPPPLPTPPQQQSSVQNQTADDQQAASHHCDAVADGSPTTHRGSRSPSSPSGPAPPDALQFAYSTTVEQPVENMTVIRGHRSLSPEHSPAGEPLVYQTLGDSPGFLNQYGISYTNFSPTPTSSAQVGTSSAYNYVKGYQGDIIQMVPGYDNDSPRAMSPSGSVLYTLQYPAQDVTHSNAHPMWGAAVTNNNGSGYPFSSGLGSPSLETNDVGTNGRSSYSAFTGNPAYMLASGNETAAWATLPSITSSYLPDSRRSQYTEPPPEYSRIPEPPQHQCAVCGGTDSSPWRRDSTGQFICNSCAIYKNGVTARSNAMRPARRLTTSRRAGMTCSNCSTTDTTLWRRNTQGEPVCNACGLYYKLHQVNRPITMRKDSIQTRKRKPKSSASAAKGKAHTTNSNTNAGSSKSPSATSTSVSSAASYLPQGGMDGDLSDAQHHRLVQSPLLPSSTALSQQLPQFPPLDPPHGSEIILENGIVLEHPSVISVAPNKQL</sequence>
<dbReference type="InterPro" id="IPR013088">
    <property type="entry name" value="Znf_NHR/GATA"/>
</dbReference>
<dbReference type="OrthoDB" id="515401at2759"/>
<evidence type="ECO:0000313" key="12">
    <source>
        <dbReference type="EMBL" id="KFM82098.1"/>
    </source>
</evidence>
<accession>A0A087UXK9</accession>
<feature type="compositionally biased region" description="Low complexity" evidence="10">
    <location>
        <begin position="412"/>
        <end position="430"/>
    </location>
</feature>
<dbReference type="AlphaFoldDB" id="A0A087UXK9"/>
<dbReference type="PRINTS" id="PR00619">
    <property type="entry name" value="GATAZNFINGER"/>
</dbReference>
<dbReference type="FunFam" id="3.30.50.10:FF:000032">
    <property type="entry name" value="Transcription factor GATA-3"/>
    <property type="match status" value="1"/>
</dbReference>
<evidence type="ECO:0000256" key="8">
    <source>
        <dbReference type="ARBA" id="ARBA00023242"/>
    </source>
</evidence>
<organism evidence="12 13">
    <name type="scientific">Stegodyphus mimosarum</name>
    <name type="common">African social velvet spider</name>
    <dbReference type="NCBI Taxonomy" id="407821"/>
    <lineage>
        <taxon>Eukaryota</taxon>
        <taxon>Metazoa</taxon>
        <taxon>Ecdysozoa</taxon>
        <taxon>Arthropoda</taxon>
        <taxon>Chelicerata</taxon>
        <taxon>Arachnida</taxon>
        <taxon>Araneae</taxon>
        <taxon>Araneomorphae</taxon>
        <taxon>Entelegynae</taxon>
        <taxon>Eresoidea</taxon>
        <taxon>Eresidae</taxon>
        <taxon>Stegodyphus</taxon>
    </lineage>
</organism>
<protein>
    <submittedName>
        <fullName evidence="12">Transcription factor GATA-4</fullName>
    </submittedName>
</protein>
<dbReference type="Gene3D" id="3.30.50.10">
    <property type="entry name" value="Erythroid Transcription Factor GATA-1, subunit A"/>
    <property type="match status" value="2"/>
</dbReference>
<evidence type="ECO:0000256" key="6">
    <source>
        <dbReference type="ARBA" id="ARBA00023125"/>
    </source>
</evidence>
<feature type="region of interest" description="Disordered" evidence="10">
    <location>
        <begin position="379"/>
        <end position="442"/>
    </location>
</feature>
<dbReference type="GO" id="GO:0005634">
    <property type="term" value="C:nucleus"/>
    <property type="evidence" value="ECO:0007669"/>
    <property type="project" value="UniProtKB-SubCell"/>
</dbReference>
<keyword evidence="6" id="KW-0238">DNA-binding</keyword>
<keyword evidence="7" id="KW-0804">Transcription</keyword>
<evidence type="ECO:0000256" key="4">
    <source>
        <dbReference type="ARBA" id="ARBA00022833"/>
    </source>
</evidence>
<dbReference type="GO" id="GO:0000978">
    <property type="term" value="F:RNA polymerase II cis-regulatory region sequence-specific DNA binding"/>
    <property type="evidence" value="ECO:0007669"/>
    <property type="project" value="TreeGrafter"/>
</dbReference>
<feature type="region of interest" description="Disordered" evidence="10">
    <location>
        <begin position="261"/>
        <end position="280"/>
    </location>
</feature>
<evidence type="ECO:0000256" key="7">
    <source>
        <dbReference type="ARBA" id="ARBA00023163"/>
    </source>
</evidence>
<name>A0A087UXK9_STEMI</name>
<feature type="domain" description="GATA-type" evidence="11">
    <location>
        <begin position="281"/>
        <end position="335"/>
    </location>
</feature>
<keyword evidence="13" id="KW-1185">Reference proteome</keyword>
<comment type="subcellular location">
    <subcellularLocation>
        <location evidence="1">Nucleus</location>
    </subcellularLocation>
</comment>
<feature type="domain" description="GATA-type" evidence="11">
    <location>
        <begin position="335"/>
        <end position="388"/>
    </location>
</feature>
<evidence type="ECO:0000256" key="2">
    <source>
        <dbReference type="ARBA" id="ARBA00022723"/>
    </source>
</evidence>
<dbReference type="PROSITE" id="PS00344">
    <property type="entry name" value="GATA_ZN_FINGER_1"/>
    <property type="match status" value="1"/>
</dbReference>
<evidence type="ECO:0000256" key="1">
    <source>
        <dbReference type="ARBA" id="ARBA00004123"/>
    </source>
</evidence>
<gene>
    <name evidence="12" type="ORF">X975_19330</name>
</gene>
<evidence type="ECO:0000256" key="9">
    <source>
        <dbReference type="PROSITE-ProRule" id="PRU00094"/>
    </source>
</evidence>
<keyword evidence="3 9" id="KW-0863">Zinc-finger</keyword>
<proteinExistence type="predicted"/>
<dbReference type="SMART" id="SM00401">
    <property type="entry name" value="ZnF_GATA"/>
    <property type="match status" value="2"/>
</dbReference>
<evidence type="ECO:0000256" key="10">
    <source>
        <dbReference type="SAM" id="MobiDB-lite"/>
    </source>
</evidence>
<dbReference type="GO" id="GO:0000122">
    <property type="term" value="P:negative regulation of transcription by RNA polymerase II"/>
    <property type="evidence" value="ECO:0007669"/>
    <property type="project" value="TreeGrafter"/>
</dbReference>
<reference evidence="12 13" key="1">
    <citation type="submission" date="2013-11" db="EMBL/GenBank/DDBJ databases">
        <title>Genome sequencing of Stegodyphus mimosarum.</title>
        <authorList>
            <person name="Bechsgaard J."/>
        </authorList>
    </citation>
    <scope>NUCLEOTIDE SEQUENCE [LARGE SCALE GENOMIC DNA]</scope>
</reference>
<keyword evidence="4" id="KW-0862">Zinc</keyword>
<dbReference type="Proteomes" id="UP000054359">
    <property type="component" value="Unassembled WGS sequence"/>
</dbReference>
<evidence type="ECO:0000256" key="3">
    <source>
        <dbReference type="ARBA" id="ARBA00022771"/>
    </source>
</evidence>
<evidence type="ECO:0000259" key="11">
    <source>
        <dbReference type="PROSITE" id="PS50114"/>
    </source>
</evidence>
<keyword evidence="2" id="KW-0479">Metal-binding</keyword>
<dbReference type="SUPFAM" id="SSF57716">
    <property type="entry name" value="Glucocorticoid receptor-like (DNA-binding domain)"/>
    <property type="match status" value="2"/>
</dbReference>
<feature type="non-terminal residue" evidence="12">
    <location>
        <position position="501"/>
    </location>
</feature>
<dbReference type="GO" id="GO:0045165">
    <property type="term" value="P:cell fate commitment"/>
    <property type="evidence" value="ECO:0007669"/>
    <property type="project" value="TreeGrafter"/>
</dbReference>
<keyword evidence="8" id="KW-0539">Nucleus</keyword>
<feature type="compositionally biased region" description="Pro residues" evidence="10">
    <location>
        <begin position="271"/>
        <end position="280"/>
    </location>
</feature>
<feature type="compositionally biased region" description="Low complexity" evidence="10">
    <location>
        <begin position="48"/>
        <end position="60"/>
    </location>
</feature>
<evidence type="ECO:0000256" key="5">
    <source>
        <dbReference type="ARBA" id="ARBA00023015"/>
    </source>
</evidence>
<keyword evidence="5" id="KW-0805">Transcription regulation</keyword>
<dbReference type="EMBL" id="KK122165">
    <property type="protein sequence ID" value="KFM82098.1"/>
    <property type="molecule type" value="Genomic_DNA"/>
</dbReference>
<dbReference type="Pfam" id="PF00320">
    <property type="entry name" value="GATA"/>
    <property type="match status" value="1"/>
</dbReference>